<organism evidence="2 3">
    <name type="scientific">Hymenobacter humi</name>
    <dbReference type="NCBI Taxonomy" id="1411620"/>
    <lineage>
        <taxon>Bacteria</taxon>
        <taxon>Pseudomonadati</taxon>
        <taxon>Bacteroidota</taxon>
        <taxon>Cytophagia</taxon>
        <taxon>Cytophagales</taxon>
        <taxon>Hymenobacteraceae</taxon>
        <taxon>Hymenobacter</taxon>
    </lineage>
</organism>
<feature type="compositionally biased region" description="Low complexity" evidence="1">
    <location>
        <begin position="206"/>
        <end position="221"/>
    </location>
</feature>
<evidence type="ECO:0000256" key="1">
    <source>
        <dbReference type="SAM" id="MobiDB-lite"/>
    </source>
</evidence>
<name>A0ABW2U0Z8_9BACT</name>
<protein>
    <submittedName>
        <fullName evidence="2">ComEA family DNA-binding protein</fullName>
    </submittedName>
</protein>
<evidence type="ECO:0000313" key="3">
    <source>
        <dbReference type="Proteomes" id="UP001596513"/>
    </source>
</evidence>
<gene>
    <name evidence="2" type="ORF">ACFQT0_00860</name>
</gene>
<dbReference type="Proteomes" id="UP001596513">
    <property type="component" value="Unassembled WGS sequence"/>
</dbReference>
<proteinExistence type="predicted"/>
<dbReference type="SUPFAM" id="SSF47781">
    <property type="entry name" value="RuvA domain 2-like"/>
    <property type="match status" value="1"/>
</dbReference>
<accession>A0ABW2U0Z8</accession>
<keyword evidence="3" id="KW-1185">Reference proteome</keyword>
<sequence>MLALLPSMAATPPPPRPRWEWDNSGPMRWVRRHMGYSRGEARGMVGLLALMLAAMVAPILLRPAAPVYLPEADQQGLDKLVAELKEHRSTDNTYASRYPRRDYTRRDGIRSRYPTVAQVELAPFDPNALTAEDWEARGVPHFVAARMVKYRDAAGGFKAKAQVKKMYGLEDDVYQRLAPLCSCPRRFPPGASGPTTPPASRGPTGSFRPSRAPASFRASRATCSRLT</sequence>
<feature type="region of interest" description="Disordered" evidence="1">
    <location>
        <begin position="188"/>
        <end position="227"/>
    </location>
</feature>
<evidence type="ECO:0000313" key="2">
    <source>
        <dbReference type="EMBL" id="MFC7666145.1"/>
    </source>
</evidence>
<comment type="caution">
    <text evidence="2">The sequence shown here is derived from an EMBL/GenBank/DDBJ whole genome shotgun (WGS) entry which is preliminary data.</text>
</comment>
<keyword evidence="2" id="KW-0238">DNA-binding</keyword>
<dbReference type="EMBL" id="JBHTEK010000001">
    <property type="protein sequence ID" value="MFC7666145.1"/>
    <property type="molecule type" value="Genomic_DNA"/>
</dbReference>
<dbReference type="GO" id="GO:0003677">
    <property type="term" value="F:DNA binding"/>
    <property type="evidence" value="ECO:0007669"/>
    <property type="project" value="UniProtKB-KW"/>
</dbReference>
<dbReference type="InterPro" id="IPR010994">
    <property type="entry name" value="RuvA_2-like"/>
</dbReference>
<dbReference type="RefSeq" id="WP_380199596.1">
    <property type="nucleotide sequence ID" value="NZ_JBHTEK010000001.1"/>
</dbReference>
<reference evidence="3" key="1">
    <citation type="journal article" date="2019" name="Int. J. Syst. Evol. Microbiol.">
        <title>The Global Catalogue of Microorganisms (GCM) 10K type strain sequencing project: providing services to taxonomists for standard genome sequencing and annotation.</title>
        <authorList>
            <consortium name="The Broad Institute Genomics Platform"/>
            <consortium name="The Broad Institute Genome Sequencing Center for Infectious Disease"/>
            <person name="Wu L."/>
            <person name="Ma J."/>
        </authorList>
    </citation>
    <scope>NUCLEOTIDE SEQUENCE [LARGE SCALE GENOMIC DNA]</scope>
    <source>
        <strain evidence="3">JCM 19635</strain>
    </source>
</reference>